<organism evidence="1 2">
    <name type="scientific">Araneus ventricosus</name>
    <name type="common">Orbweaver spider</name>
    <name type="synonym">Epeira ventricosa</name>
    <dbReference type="NCBI Taxonomy" id="182803"/>
    <lineage>
        <taxon>Eukaryota</taxon>
        <taxon>Metazoa</taxon>
        <taxon>Ecdysozoa</taxon>
        <taxon>Arthropoda</taxon>
        <taxon>Chelicerata</taxon>
        <taxon>Arachnida</taxon>
        <taxon>Araneae</taxon>
        <taxon>Araneomorphae</taxon>
        <taxon>Entelegynae</taxon>
        <taxon>Araneoidea</taxon>
        <taxon>Araneidae</taxon>
        <taxon>Araneus</taxon>
    </lineage>
</organism>
<dbReference type="Proteomes" id="UP000499080">
    <property type="component" value="Unassembled WGS sequence"/>
</dbReference>
<evidence type="ECO:0000313" key="2">
    <source>
        <dbReference type="Proteomes" id="UP000499080"/>
    </source>
</evidence>
<accession>A0A4Y2SA69</accession>
<comment type="caution">
    <text evidence="1">The sequence shown here is derived from an EMBL/GenBank/DDBJ whole genome shotgun (WGS) entry which is preliminary data.</text>
</comment>
<feature type="non-terminal residue" evidence="1">
    <location>
        <position position="1"/>
    </location>
</feature>
<protein>
    <submittedName>
        <fullName evidence="1">Uncharacterized protein</fullName>
    </submittedName>
</protein>
<dbReference type="AlphaFoldDB" id="A0A4Y2SA69"/>
<sequence>FAGILEIINDYALRQRFPTRGPLITYWWAAEHKSRVQVGDKESESTIK</sequence>
<reference evidence="1 2" key="1">
    <citation type="journal article" date="2019" name="Sci. Rep.">
        <title>Orb-weaving spider Araneus ventricosus genome elucidates the spidroin gene catalogue.</title>
        <authorList>
            <person name="Kono N."/>
            <person name="Nakamura H."/>
            <person name="Ohtoshi R."/>
            <person name="Moran D.A.P."/>
            <person name="Shinohara A."/>
            <person name="Yoshida Y."/>
            <person name="Fujiwara M."/>
            <person name="Mori M."/>
            <person name="Tomita M."/>
            <person name="Arakawa K."/>
        </authorList>
    </citation>
    <scope>NUCLEOTIDE SEQUENCE [LARGE SCALE GENOMIC DNA]</scope>
</reference>
<keyword evidence="2" id="KW-1185">Reference proteome</keyword>
<dbReference type="EMBL" id="BGPR01020630">
    <property type="protein sequence ID" value="GBN85124.1"/>
    <property type="molecule type" value="Genomic_DNA"/>
</dbReference>
<name>A0A4Y2SA69_ARAVE</name>
<gene>
    <name evidence="1" type="ORF">AVEN_103881-2_1</name>
</gene>
<evidence type="ECO:0000313" key="1">
    <source>
        <dbReference type="EMBL" id="GBN85124.1"/>
    </source>
</evidence>
<proteinExistence type="predicted"/>